<dbReference type="Pfam" id="PF08281">
    <property type="entry name" value="Sigma70_r4_2"/>
    <property type="match status" value="1"/>
</dbReference>
<dbReference type="NCBIfam" id="TIGR02937">
    <property type="entry name" value="sigma70-ECF"/>
    <property type="match status" value="1"/>
</dbReference>
<protein>
    <submittedName>
        <fullName evidence="9">RNA polymerase, sigma-24 subunit, ECF subfamily</fullName>
    </submittedName>
</protein>
<dbReference type="GO" id="GO:0006352">
    <property type="term" value="P:DNA-templated transcription initiation"/>
    <property type="evidence" value="ECO:0007669"/>
    <property type="project" value="InterPro"/>
</dbReference>
<dbReference type="Proteomes" id="UP000004508">
    <property type="component" value="Unassembled WGS sequence"/>
</dbReference>
<evidence type="ECO:0000256" key="3">
    <source>
        <dbReference type="ARBA" id="ARBA00023082"/>
    </source>
</evidence>
<dbReference type="Gene3D" id="1.10.10.10">
    <property type="entry name" value="Winged helix-like DNA-binding domain superfamily/Winged helix DNA-binding domain"/>
    <property type="match status" value="1"/>
</dbReference>
<feature type="domain" description="RNA polymerase sigma factor 70 region 4 type 2" evidence="8">
    <location>
        <begin position="133"/>
        <end position="182"/>
    </location>
</feature>
<dbReference type="PANTHER" id="PTHR43133">
    <property type="entry name" value="RNA POLYMERASE ECF-TYPE SIGMA FACTO"/>
    <property type="match status" value="1"/>
</dbReference>
<evidence type="ECO:0000256" key="5">
    <source>
        <dbReference type="ARBA" id="ARBA00023163"/>
    </source>
</evidence>
<name>D6TQQ6_KTERA</name>
<keyword evidence="10" id="KW-1185">Reference proteome</keyword>
<accession>D6TQQ6</accession>
<proteinExistence type="inferred from homology"/>
<evidence type="ECO:0000256" key="4">
    <source>
        <dbReference type="ARBA" id="ARBA00023125"/>
    </source>
</evidence>
<dbReference type="InterPro" id="IPR013249">
    <property type="entry name" value="RNA_pol_sigma70_r4_t2"/>
</dbReference>
<dbReference type="SUPFAM" id="SSF88659">
    <property type="entry name" value="Sigma3 and sigma4 domains of RNA polymerase sigma factors"/>
    <property type="match status" value="1"/>
</dbReference>
<dbReference type="GO" id="GO:0003677">
    <property type="term" value="F:DNA binding"/>
    <property type="evidence" value="ECO:0007669"/>
    <property type="project" value="UniProtKB-KW"/>
</dbReference>
<keyword evidence="3" id="KW-0731">Sigma factor</keyword>
<keyword evidence="4" id="KW-0238">DNA-binding</keyword>
<evidence type="ECO:0000259" key="7">
    <source>
        <dbReference type="Pfam" id="PF04542"/>
    </source>
</evidence>
<dbReference type="SUPFAM" id="SSF88946">
    <property type="entry name" value="Sigma2 domain of RNA polymerase sigma factors"/>
    <property type="match status" value="1"/>
</dbReference>
<feature type="coiled-coil region" evidence="6">
    <location>
        <begin position="125"/>
        <end position="152"/>
    </location>
</feature>
<evidence type="ECO:0000313" key="10">
    <source>
        <dbReference type="Proteomes" id="UP000004508"/>
    </source>
</evidence>
<evidence type="ECO:0000256" key="1">
    <source>
        <dbReference type="ARBA" id="ARBA00010641"/>
    </source>
</evidence>
<dbReference type="Pfam" id="PF04542">
    <property type="entry name" value="Sigma70_r2"/>
    <property type="match status" value="1"/>
</dbReference>
<dbReference type="InterPro" id="IPR014284">
    <property type="entry name" value="RNA_pol_sigma-70_dom"/>
</dbReference>
<evidence type="ECO:0000256" key="2">
    <source>
        <dbReference type="ARBA" id="ARBA00023015"/>
    </source>
</evidence>
<dbReference type="eggNOG" id="COG1595">
    <property type="taxonomic scope" value="Bacteria"/>
</dbReference>
<keyword evidence="6" id="KW-0175">Coiled coil</keyword>
<comment type="similarity">
    <text evidence="1">Belongs to the sigma-70 factor family. ECF subfamily.</text>
</comment>
<dbReference type="InterPro" id="IPR036388">
    <property type="entry name" value="WH-like_DNA-bd_sf"/>
</dbReference>
<evidence type="ECO:0000259" key="8">
    <source>
        <dbReference type="Pfam" id="PF08281"/>
    </source>
</evidence>
<dbReference type="RefSeq" id="WP_007913122.1">
    <property type="nucleotide sequence ID" value="NZ_ADVG01000002.1"/>
</dbReference>
<dbReference type="InterPro" id="IPR039425">
    <property type="entry name" value="RNA_pol_sigma-70-like"/>
</dbReference>
<dbReference type="PANTHER" id="PTHR43133:SF8">
    <property type="entry name" value="RNA POLYMERASE SIGMA FACTOR HI_1459-RELATED"/>
    <property type="match status" value="1"/>
</dbReference>
<dbReference type="GO" id="GO:0016987">
    <property type="term" value="F:sigma factor activity"/>
    <property type="evidence" value="ECO:0007669"/>
    <property type="project" value="UniProtKB-KW"/>
</dbReference>
<gene>
    <name evidence="9" type="ORF">Krac_9069</name>
</gene>
<dbReference type="Gene3D" id="1.10.1740.10">
    <property type="match status" value="1"/>
</dbReference>
<dbReference type="OrthoDB" id="157311at2"/>
<dbReference type="AlphaFoldDB" id="D6TQQ6"/>
<dbReference type="InterPro" id="IPR013325">
    <property type="entry name" value="RNA_pol_sigma_r2"/>
</dbReference>
<dbReference type="InterPro" id="IPR007627">
    <property type="entry name" value="RNA_pol_sigma70_r2"/>
</dbReference>
<dbReference type="InterPro" id="IPR013324">
    <property type="entry name" value="RNA_pol_sigma_r3/r4-like"/>
</dbReference>
<reference evidence="9 10" key="1">
    <citation type="journal article" date="2011" name="Stand. Genomic Sci.">
        <title>Non-contiguous finished genome sequence and contextual data of the filamentous soil bacterium Ktedonobacter racemifer type strain (SOSP1-21).</title>
        <authorList>
            <person name="Chang Y.J."/>
            <person name="Land M."/>
            <person name="Hauser L."/>
            <person name="Chertkov O."/>
            <person name="Del Rio T.G."/>
            <person name="Nolan M."/>
            <person name="Copeland A."/>
            <person name="Tice H."/>
            <person name="Cheng J.F."/>
            <person name="Lucas S."/>
            <person name="Han C."/>
            <person name="Goodwin L."/>
            <person name="Pitluck S."/>
            <person name="Ivanova N."/>
            <person name="Ovchinikova G."/>
            <person name="Pati A."/>
            <person name="Chen A."/>
            <person name="Palaniappan K."/>
            <person name="Mavromatis K."/>
            <person name="Liolios K."/>
            <person name="Brettin T."/>
            <person name="Fiebig A."/>
            <person name="Rohde M."/>
            <person name="Abt B."/>
            <person name="Goker M."/>
            <person name="Detter J.C."/>
            <person name="Woyke T."/>
            <person name="Bristow J."/>
            <person name="Eisen J.A."/>
            <person name="Markowitz V."/>
            <person name="Hugenholtz P."/>
            <person name="Kyrpides N.C."/>
            <person name="Klenk H.P."/>
            <person name="Lapidus A."/>
        </authorList>
    </citation>
    <scope>NUCLEOTIDE SEQUENCE [LARGE SCALE GENOMIC DNA]</scope>
    <source>
        <strain evidence="10">DSM 44963</strain>
    </source>
</reference>
<dbReference type="STRING" id="485913.Krac_9069"/>
<organism evidence="9 10">
    <name type="scientific">Ktedonobacter racemifer DSM 44963</name>
    <dbReference type="NCBI Taxonomy" id="485913"/>
    <lineage>
        <taxon>Bacteria</taxon>
        <taxon>Bacillati</taxon>
        <taxon>Chloroflexota</taxon>
        <taxon>Ktedonobacteria</taxon>
        <taxon>Ktedonobacterales</taxon>
        <taxon>Ktedonobacteraceae</taxon>
        <taxon>Ktedonobacter</taxon>
    </lineage>
</organism>
<evidence type="ECO:0000256" key="6">
    <source>
        <dbReference type="SAM" id="Coils"/>
    </source>
</evidence>
<keyword evidence="5" id="KW-0804">Transcription</keyword>
<keyword evidence="2" id="KW-0805">Transcription regulation</keyword>
<sequence length="189" mass="21867">MQAGYTFSAMHQPEELREEEALVEAAKADPVAFEPLYQHYKARIYRYLLLRIGREEDAADLTQQVFLKAMISLRDYKARGSFAAWLFRIALHTASDTYRRKKTAFSWDSLPEAEQIIGDENPESIFLLRERRVRLRELLDQLDERKRELIALRFSAGLNASEIAQVVGKSPAAVRKQLTRILQGLKEQL</sequence>
<comment type="caution">
    <text evidence="9">The sequence shown here is derived from an EMBL/GenBank/DDBJ whole genome shotgun (WGS) entry which is preliminary data.</text>
</comment>
<dbReference type="InParanoid" id="D6TQQ6"/>
<feature type="domain" description="RNA polymerase sigma-70 region 2" evidence="7">
    <location>
        <begin position="36"/>
        <end position="102"/>
    </location>
</feature>
<evidence type="ECO:0000313" key="9">
    <source>
        <dbReference type="EMBL" id="EFH87723.1"/>
    </source>
</evidence>
<dbReference type="EMBL" id="ADVG01000002">
    <property type="protein sequence ID" value="EFH87723.1"/>
    <property type="molecule type" value="Genomic_DNA"/>
</dbReference>